<evidence type="ECO:0000256" key="5">
    <source>
        <dbReference type="SAM" id="MobiDB-lite"/>
    </source>
</evidence>
<sequence length="1305" mass="143395">MIPKTVAISLACFLGLLAQMGNAQAQESLCAQVKIQIEQELTLERQGFDAHMRIKNGLDTDPLENVAVTVRFTDKDGNGVVATSDPDDEDATFFLRTASMDGIDAVDGSGTVMPSSAADIHWRIIPSPGAAGQVSGGKLYFVGATLAYDLAGEHHETDVAPDSITVRPLPLLSLDYFLKRQVYADDPFTDEKEPARPFTLGVRIRNNGNGPAGDVSIDSAQPEIVASEQGLDISFRILESFVQAQPAKPSLLLNFGTIDAGAAKVGRWRMVTDLSGRFTNFSASFSHADELGGAATSIIDTIDTHLLVRDVRVAQPGRDRVRDFLARDGDFLKVFESNGNDNEVTDLSADTAIERTQTDGDIAHHRLTFPAQPGFVYARVDDPYLGEKAIKAVYRSDGKKISARNAWLSQRRNDSQGWNYHLNLFDANTTGTYTVIMKAPDREPVAPKIVPIPDQVTVETEPLAFTVQAADANGDPITLAAASLPAGASFTDHGDGTGTFEWPPVQGQKGDYAIRFQASDGNLTSSLSVGVTVRWIHDRDGDGMKDDWEMEHFGTLDRDGTGDYDNDGISDLEEYKRGMDPTRPPGPSEPVPEAPADGGEAASLTPALTLTNAEHSDLYEVTYEFEVYADAGMTERVAHGLDIPETPDTTAWTVDPALADNTWYHWRARAAGAGQKSEWVTGAFFVNTANEAPVAPAISRPGDNVFVDTFTPVLEVTNSTDVDEDAVAYDFGVYRDVALTDEVVATTGIAEGAQGTTRWTVPTELAENTWYHWRATAVDEHGLATDGPAGRFFVNTRNDAPTQPVLSAPADGAEIPALSAGLTVTNATDPEAEPVSYVFQLDRVATFDTPDRRESGELTEGAGETTAWAVDGLADNTEYFWRAKATDGRADSAWVGGSFFVNRFNDAPTTPTAANPGQGAWMGTLQPTLAVNPASDVDRDALHYEFEVYAPGDEGAMGRRVAAGQSDNESWTVSSEMAESGWFYWRARAVDEHGKASGWMNLVVFYADADGLNDPPVLRMDRVVYRLPPTLWRVWDRLRDEDEGDHDRRFGRVHWDRDHSGRDDGMDDRTRGRSHWRDAPSRALIHWYDRDPDSRADITLQYDRDRNGTGRTVIARNLKEDPDGREDWHIWDLSGLGAGVYYPHAVITDGNSRETVYAPNAVVIGDGGGQPHIRMRAPRGEREKKPGERLIIRWRDLDADSNARIELAYRSMGSDEGETVIASGIPEDRDHRGDLHMWRIPDMEPGKYRIVARIYDGTWQVTDVAPGYLKVEEKEEDPGSHWPWWWSRDDDGEDEEGGRFGWLSD</sequence>
<feature type="compositionally biased region" description="Acidic residues" evidence="5">
    <location>
        <begin position="562"/>
        <end position="572"/>
    </location>
</feature>
<evidence type="ECO:0000256" key="6">
    <source>
        <dbReference type="SAM" id="SignalP"/>
    </source>
</evidence>
<dbReference type="Proteomes" id="UP001575181">
    <property type="component" value="Unassembled WGS sequence"/>
</dbReference>
<gene>
    <name evidence="7" type="ORF">ACERLL_08285</name>
</gene>
<evidence type="ECO:0000256" key="3">
    <source>
        <dbReference type="ARBA" id="ARBA00022729"/>
    </source>
</evidence>
<feature type="signal peptide" evidence="6">
    <location>
        <begin position="1"/>
        <end position="25"/>
    </location>
</feature>
<feature type="region of interest" description="Disordered" evidence="5">
    <location>
        <begin position="1278"/>
        <end position="1305"/>
    </location>
</feature>
<keyword evidence="4" id="KW-0106">Calcium</keyword>
<feature type="compositionally biased region" description="Pro residues" evidence="5">
    <location>
        <begin position="582"/>
        <end position="593"/>
    </location>
</feature>
<dbReference type="Gene3D" id="2.60.40.10">
    <property type="entry name" value="Immunoglobulins"/>
    <property type="match status" value="4"/>
</dbReference>
<evidence type="ECO:0000256" key="2">
    <source>
        <dbReference type="ARBA" id="ARBA00022525"/>
    </source>
</evidence>
<feature type="region of interest" description="Disordered" evidence="5">
    <location>
        <begin position="557"/>
        <end position="601"/>
    </location>
</feature>
<evidence type="ECO:0000313" key="8">
    <source>
        <dbReference type="Proteomes" id="UP001575181"/>
    </source>
</evidence>
<dbReference type="InterPro" id="IPR013783">
    <property type="entry name" value="Ig-like_fold"/>
</dbReference>
<dbReference type="InterPro" id="IPR059100">
    <property type="entry name" value="TSP3_bac"/>
</dbReference>
<dbReference type="RefSeq" id="WP_373655607.1">
    <property type="nucleotide sequence ID" value="NZ_JBGUAW010000005.1"/>
</dbReference>
<accession>A0ABV4TXG1</accession>
<evidence type="ECO:0000256" key="4">
    <source>
        <dbReference type="ARBA" id="ARBA00022837"/>
    </source>
</evidence>
<comment type="caution">
    <text evidence="7">The sequence shown here is derived from an EMBL/GenBank/DDBJ whole genome shotgun (WGS) entry which is preliminary data.</text>
</comment>
<dbReference type="InterPro" id="IPR015919">
    <property type="entry name" value="Cadherin-like_sf"/>
</dbReference>
<evidence type="ECO:0000256" key="1">
    <source>
        <dbReference type="ARBA" id="ARBA00004613"/>
    </source>
</evidence>
<dbReference type="EMBL" id="JBGUAW010000005">
    <property type="protein sequence ID" value="MFA9460821.1"/>
    <property type="molecule type" value="Genomic_DNA"/>
</dbReference>
<proteinExistence type="predicted"/>
<feature type="chain" id="PRO_5046869483" evidence="6">
    <location>
        <begin position="26"/>
        <end position="1305"/>
    </location>
</feature>
<dbReference type="Pfam" id="PF18884">
    <property type="entry name" value="TSP3_bac"/>
    <property type="match status" value="1"/>
</dbReference>
<reference evidence="7 8" key="1">
    <citation type="submission" date="2024-08" db="EMBL/GenBank/DDBJ databases">
        <title>Whole-genome sequencing of halo(alkali)philic microorganisms from hypersaline lakes.</title>
        <authorList>
            <person name="Sorokin D.Y."/>
            <person name="Merkel A.Y."/>
            <person name="Messina E."/>
            <person name="Yakimov M."/>
        </authorList>
    </citation>
    <scope>NUCLEOTIDE SEQUENCE [LARGE SCALE GENOMIC DNA]</scope>
    <source>
        <strain evidence="7 8">Cl-TMA</strain>
    </source>
</reference>
<protein>
    <submittedName>
        <fullName evidence="7">Ig domain-containing protein</fullName>
    </submittedName>
</protein>
<dbReference type="SUPFAM" id="SSF49313">
    <property type="entry name" value="Cadherin-like"/>
    <property type="match status" value="1"/>
</dbReference>
<keyword evidence="2" id="KW-0964">Secreted</keyword>
<comment type="subcellular location">
    <subcellularLocation>
        <location evidence="1">Secreted</location>
    </subcellularLocation>
</comment>
<dbReference type="Pfam" id="PF05345">
    <property type="entry name" value="He_PIG"/>
    <property type="match status" value="1"/>
</dbReference>
<evidence type="ECO:0000313" key="7">
    <source>
        <dbReference type="EMBL" id="MFA9460821.1"/>
    </source>
</evidence>
<organism evidence="7 8">
    <name type="scientific">Thiohalorhabdus methylotrophus</name>
    <dbReference type="NCBI Taxonomy" id="3242694"/>
    <lineage>
        <taxon>Bacteria</taxon>
        <taxon>Pseudomonadati</taxon>
        <taxon>Pseudomonadota</taxon>
        <taxon>Gammaproteobacteria</taxon>
        <taxon>Thiohalorhabdales</taxon>
        <taxon>Thiohalorhabdaceae</taxon>
        <taxon>Thiohalorhabdus</taxon>
    </lineage>
</organism>
<keyword evidence="3 6" id="KW-0732">Signal</keyword>
<name>A0ABV4TXG1_9GAMM</name>
<keyword evidence="8" id="KW-1185">Reference proteome</keyword>